<dbReference type="EMBL" id="UYYA01000695">
    <property type="protein sequence ID" value="VDM54496.1"/>
    <property type="molecule type" value="Genomic_DNA"/>
</dbReference>
<reference evidence="4" key="1">
    <citation type="submission" date="2016-04" db="UniProtKB">
        <authorList>
            <consortium name="WormBaseParasite"/>
        </authorList>
    </citation>
    <scope>IDENTIFICATION</scope>
</reference>
<dbReference type="Proteomes" id="UP000267027">
    <property type="component" value="Unassembled WGS sequence"/>
</dbReference>
<accession>A0A158PF59</accession>
<sequence>MLKSSKRQLLNHKTSDNSLVPTQKSCTSSSRNGTPAPSTTMKQVEGLNCDTHVPTLSEIAHINDPVLKEVFASSGIPNVKARPGLDGYPQLPQRSYVARPQQKMIYYGEVPIEHHQQPLGPVPTENSMSLAVSSGVNALATGADVLYRGAATVGEAFGIDTRAYQAPLFSAATQFFGRR</sequence>
<feature type="compositionally biased region" description="Basic residues" evidence="1">
    <location>
        <begin position="1"/>
        <end position="10"/>
    </location>
</feature>
<proteinExistence type="predicted"/>
<organism evidence="4">
    <name type="scientific">Angiostrongylus costaricensis</name>
    <name type="common">Nematode worm</name>
    <dbReference type="NCBI Taxonomy" id="334426"/>
    <lineage>
        <taxon>Eukaryota</taxon>
        <taxon>Metazoa</taxon>
        <taxon>Ecdysozoa</taxon>
        <taxon>Nematoda</taxon>
        <taxon>Chromadorea</taxon>
        <taxon>Rhabditida</taxon>
        <taxon>Rhabditina</taxon>
        <taxon>Rhabditomorpha</taxon>
        <taxon>Strongyloidea</taxon>
        <taxon>Metastrongylidae</taxon>
        <taxon>Angiostrongylus</taxon>
    </lineage>
</organism>
<evidence type="ECO:0000256" key="1">
    <source>
        <dbReference type="SAM" id="MobiDB-lite"/>
    </source>
</evidence>
<protein>
    <submittedName>
        <fullName evidence="4">ZM domain-containing protein</fullName>
    </submittedName>
</protein>
<feature type="compositionally biased region" description="Polar residues" evidence="1">
    <location>
        <begin position="11"/>
        <end position="42"/>
    </location>
</feature>
<evidence type="ECO:0000313" key="2">
    <source>
        <dbReference type="EMBL" id="VDM54496.1"/>
    </source>
</evidence>
<keyword evidence="3" id="KW-1185">Reference proteome</keyword>
<dbReference type="OrthoDB" id="5858654at2759"/>
<name>A0A158PF59_ANGCS</name>
<evidence type="ECO:0000313" key="4">
    <source>
        <dbReference type="WBParaSite" id="ACOC_0000291001-mRNA-1"/>
    </source>
</evidence>
<reference evidence="2 3" key="2">
    <citation type="submission" date="2018-11" db="EMBL/GenBank/DDBJ databases">
        <authorList>
            <consortium name="Pathogen Informatics"/>
        </authorList>
    </citation>
    <scope>NUCLEOTIDE SEQUENCE [LARGE SCALE GENOMIC DNA]</scope>
    <source>
        <strain evidence="2 3">Costa Rica</strain>
    </source>
</reference>
<feature type="region of interest" description="Disordered" evidence="1">
    <location>
        <begin position="1"/>
        <end position="45"/>
    </location>
</feature>
<evidence type="ECO:0000313" key="3">
    <source>
        <dbReference type="Proteomes" id="UP000267027"/>
    </source>
</evidence>
<dbReference type="AlphaFoldDB" id="A0A158PF59"/>
<dbReference type="WBParaSite" id="ACOC_0000291001-mRNA-1">
    <property type="protein sequence ID" value="ACOC_0000291001-mRNA-1"/>
    <property type="gene ID" value="ACOC_0000291001"/>
</dbReference>
<gene>
    <name evidence="2" type="ORF">ACOC_LOCUS2911</name>
</gene>